<evidence type="ECO:0000256" key="3">
    <source>
        <dbReference type="ARBA" id="ARBA00022989"/>
    </source>
</evidence>
<dbReference type="EMBL" id="LT594517">
    <property type="protein sequence ID" value="SBT78852.1"/>
    <property type="molecule type" value="Genomic_DNA"/>
</dbReference>
<name>A0A1C3KXB4_PLAOA</name>
<dbReference type="GO" id="GO:0005886">
    <property type="term" value="C:plasma membrane"/>
    <property type="evidence" value="ECO:0007669"/>
    <property type="project" value="TreeGrafter"/>
</dbReference>
<evidence type="ECO:0000256" key="5">
    <source>
        <dbReference type="RuleBase" id="RU367022"/>
    </source>
</evidence>
<keyword evidence="5" id="KW-0186">Copper</keyword>
<evidence type="ECO:0000256" key="1">
    <source>
        <dbReference type="ARBA" id="ARBA00004141"/>
    </source>
</evidence>
<feature type="transmembrane region" description="Helical" evidence="5">
    <location>
        <begin position="129"/>
        <end position="157"/>
    </location>
</feature>
<dbReference type="InterPro" id="IPR007274">
    <property type="entry name" value="Cop_transporter"/>
</dbReference>
<comment type="subcellular location">
    <subcellularLocation>
        <location evidence="1 5">Membrane</location>
        <topology evidence="1 5">Multi-pass membrane protein</topology>
    </subcellularLocation>
</comment>
<evidence type="ECO:0000313" key="6">
    <source>
        <dbReference type="EMBL" id="SBT78852.1"/>
    </source>
</evidence>
<dbReference type="PANTHER" id="PTHR12483">
    <property type="entry name" value="SOLUTE CARRIER FAMILY 31 COPPER TRANSPORTERS"/>
    <property type="match status" value="1"/>
</dbReference>
<feature type="transmembrane region" description="Helical" evidence="5">
    <location>
        <begin position="7"/>
        <end position="26"/>
    </location>
</feature>
<evidence type="ECO:0000256" key="4">
    <source>
        <dbReference type="ARBA" id="ARBA00023136"/>
    </source>
</evidence>
<dbReference type="VEuPathDB" id="PlasmoDB:PocGH01_13038000"/>
<proteinExistence type="inferred from homology"/>
<protein>
    <recommendedName>
        <fullName evidence="5">Copper transport protein</fullName>
    </recommendedName>
</protein>
<accession>A0A1C3KXB4</accession>
<dbReference type="VEuPathDB" id="PlasmoDB:POWCR01_130034600"/>
<feature type="transmembrane region" description="Helical" evidence="5">
    <location>
        <begin position="65"/>
        <end position="84"/>
    </location>
</feature>
<organism evidence="6 7">
    <name type="scientific">Plasmodium ovale</name>
    <name type="common">malaria parasite P. ovale</name>
    <dbReference type="NCBI Taxonomy" id="36330"/>
    <lineage>
        <taxon>Eukaryota</taxon>
        <taxon>Sar</taxon>
        <taxon>Alveolata</taxon>
        <taxon>Apicomplexa</taxon>
        <taxon>Aconoidasida</taxon>
        <taxon>Haemosporida</taxon>
        <taxon>Plasmodiidae</taxon>
        <taxon>Plasmodium</taxon>
        <taxon>Plasmodium (Plasmodium)</taxon>
    </lineage>
</organism>
<sequence>MGSHIHLSLWVNWSAAIAFFLCHMHMVRSSCHHGHSKYGNPMPMYFTDDINIKFLFDYFEVKNKYEFIFCNVLCVLLGFLSIYVKSLKKSIFNKSENALEEKLLCVNIIPTYRNMTYGLISLINYTVDYLLMLIVMTFNVYIFLSVMTGVASAYFLCGHLI</sequence>
<keyword evidence="5" id="KW-0406">Ion transport</keyword>
<dbReference type="PANTHER" id="PTHR12483:SF27">
    <property type="entry name" value="COPPER TRANSPORT PROTEIN CTR1"/>
    <property type="match status" value="1"/>
</dbReference>
<dbReference type="AlphaFoldDB" id="A0A1C3KXB4"/>
<comment type="similarity">
    <text evidence="5">Belongs to the copper transporter (Ctr) (TC 1.A.56) family. SLC31A subfamily.</text>
</comment>
<gene>
    <name evidence="6" type="primary">CTR2</name>
    <name evidence="6" type="ORF">POWCR01_130034600</name>
</gene>
<keyword evidence="2 5" id="KW-0812">Transmembrane</keyword>
<keyword evidence="5" id="KW-0813">Transport</keyword>
<keyword evidence="4 5" id="KW-0472">Membrane</keyword>
<keyword evidence="3 5" id="KW-1133">Transmembrane helix</keyword>
<keyword evidence="5" id="KW-0187">Copper transport</keyword>
<dbReference type="OrthoDB" id="161814at2759"/>
<evidence type="ECO:0000313" key="7">
    <source>
        <dbReference type="Proteomes" id="UP000243200"/>
    </source>
</evidence>
<dbReference type="Proteomes" id="UP000243200">
    <property type="component" value="Chromosome 13"/>
</dbReference>
<reference evidence="6 7" key="1">
    <citation type="submission" date="2016-06" db="EMBL/GenBank/DDBJ databases">
        <authorList>
            <consortium name="Pathogen Informatics"/>
        </authorList>
    </citation>
    <scope>NUCLEOTIDE SEQUENCE [LARGE SCALE GENOMIC DNA]</scope>
    <source>
        <strain evidence="6">PowCR01</strain>
    </source>
</reference>
<dbReference type="Pfam" id="PF04145">
    <property type="entry name" value="Ctr"/>
    <property type="match status" value="1"/>
</dbReference>
<dbReference type="GO" id="GO:0005375">
    <property type="term" value="F:copper ion transmembrane transporter activity"/>
    <property type="evidence" value="ECO:0007669"/>
    <property type="project" value="UniProtKB-UniRule"/>
</dbReference>
<evidence type="ECO:0000256" key="2">
    <source>
        <dbReference type="ARBA" id="ARBA00022692"/>
    </source>
</evidence>